<evidence type="ECO:0000259" key="2">
    <source>
        <dbReference type="Pfam" id="PF10135"/>
    </source>
</evidence>
<sequence length="205" mass="21990">MRIEAPTSLLPFSPGERPGVAKGTLDKKLKGLDLSGVVYRQAKPRDSMPATSVPVNDIKGLLPINAAPAQTQEARLEAQARQLVSQTFFGTMLKQMRDSPFKSDLFEGGRGGAAFSSMYDQKLVEQMSRGAGKKLVDSVVSKFTKAKKAYATQAKGGQAETPVPGRPYDAVNAGRPTGIETDTGAKEATNPYRNVKINVHPALRS</sequence>
<dbReference type="EMBL" id="CP063458">
    <property type="protein sequence ID" value="QOV91524.1"/>
    <property type="molecule type" value="Genomic_DNA"/>
</dbReference>
<evidence type="ECO:0000313" key="3">
    <source>
        <dbReference type="EMBL" id="QOV91524.1"/>
    </source>
</evidence>
<dbReference type="KEGG" id="hbs:IPV69_09260"/>
<feature type="region of interest" description="Disordered" evidence="1">
    <location>
        <begin position="1"/>
        <end position="24"/>
    </location>
</feature>
<dbReference type="Proteomes" id="UP000593765">
    <property type="component" value="Chromosome"/>
</dbReference>
<organism evidence="3 4">
    <name type="scientific">Humisphaera borealis</name>
    <dbReference type="NCBI Taxonomy" id="2807512"/>
    <lineage>
        <taxon>Bacteria</taxon>
        <taxon>Pseudomonadati</taxon>
        <taxon>Planctomycetota</taxon>
        <taxon>Phycisphaerae</taxon>
        <taxon>Tepidisphaerales</taxon>
        <taxon>Tepidisphaeraceae</taxon>
        <taxon>Humisphaera</taxon>
    </lineage>
</organism>
<proteinExistence type="predicted"/>
<reference evidence="3 4" key="1">
    <citation type="submission" date="2020-10" db="EMBL/GenBank/DDBJ databases">
        <title>Wide distribution of Phycisphaera-like planctomycetes from WD2101 soil group in peatlands and genome analysis of the first cultivated representative.</title>
        <authorList>
            <person name="Dedysh S.N."/>
            <person name="Beletsky A.V."/>
            <person name="Ivanova A."/>
            <person name="Kulichevskaya I.S."/>
            <person name="Suzina N.E."/>
            <person name="Philippov D.A."/>
            <person name="Rakitin A.L."/>
            <person name="Mardanov A.V."/>
            <person name="Ravin N.V."/>
        </authorList>
    </citation>
    <scope>NUCLEOTIDE SEQUENCE [LARGE SCALE GENOMIC DNA]</scope>
    <source>
        <strain evidence="3 4">M1803</strain>
    </source>
</reference>
<dbReference type="AlphaFoldDB" id="A0A7M2X1H9"/>
<feature type="domain" description="Flagellar protein FlgJ N-terminal" evidence="2">
    <location>
        <begin position="94"/>
        <end position="132"/>
    </location>
</feature>
<evidence type="ECO:0000256" key="1">
    <source>
        <dbReference type="SAM" id="MobiDB-lite"/>
    </source>
</evidence>
<dbReference type="RefSeq" id="WP_206294821.1">
    <property type="nucleotide sequence ID" value="NZ_CP063458.1"/>
</dbReference>
<dbReference type="Pfam" id="PF10135">
    <property type="entry name" value="Rod-binding"/>
    <property type="match status" value="1"/>
</dbReference>
<name>A0A7M2X1H9_9BACT</name>
<evidence type="ECO:0000313" key="4">
    <source>
        <dbReference type="Proteomes" id="UP000593765"/>
    </source>
</evidence>
<gene>
    <name evidence="3" type="ORF">IPV69_09260</name>
</gene>
<keyword evidence="4" id="KW-1185">Reference proteome</keyword>
<protein>
    <submittedName>
        <fullName evidence="3">Rod-binding protein</fullName>
    </submittedName>
</protein>
<accession>A0A7M2X1H9</accession>
<feature type="region of interest" description="Disordered" evidence="1">
    <location>
        <begin position="153"/>
        <end position="186"/>
    </location>
</feature>
<dbReference type="InterPro" id="IPR019301">
    <property type="entry name" value="Flagellar_prot_FlgJ_N"/>
</dbReference>